<dbReference type="PANTHER" id="PTHR31126:SF1">
    <property type="entry name" value="TYROSINE SPECIFIC PROTEIN PHOSPHATASES DOMAIN-CONTAINING PROTEIN"/>
    <property type="match status" value="1"/>
</dbReference>
<dbReference type="GO" id="GO:0004721">
    <property type="term" value="F:phosphoprotein phosphatase activity"/>
    <property type="evidence" value="ECO:0007669"/>
    <property type="project" value="InterPro"/>
</dbReference>
<protein>
    <recommendedName>
        <fullName evidence="1">Tyrosine specific protein phosphatases domain-containing protein</fullName>
    </recommendedName>
</protein>
<name>A0A397JEC8_9GLOM</name>
<dbReference type="STRING" id="1348612.A0A397JEC8"/>
<reference evidence="2 3" key="1">
    <citation type="submission" date="2018-08" db="EMBL/GenBank/DDBJ databases">
        <title>Genome and evolution of the arbuscular mycorrhizal fungus Diversispora epigaea (formerly Glomus versiforme) and its bacterial endosymbionts.</title>
        <authorList>
            <person name="Sun X."/>
            <person name="Fei Z."/>
            <person name="Harrison M."/>
        </authorList>
    </citation>
    <scope>NUCLEOTIDE SEQUENCE [LARGE SCALE GENOMIC DNA]</scope>
    <source>
        <strain evidence="2 3">IT104</strain>
    </source>
</reference>
<dbReference type="PROSITE" id="PS00383">
    <property type="entry name" value="TYR_PHOSPHATASE_1"/>
    <property type="match status" value="1"/>
</dbReference>
<proteinExistence type="predicted"/>
<dbReference type="AlphaFoldDB" id="A0A397JEC8"/>
<dbReference type="PANTHER" id="PTHR31126">
    <property type="entry name" value="TYROSINE-PROTEIN PHOSPHATASE"/>
    <property type="match status" value="1"/>
</dbReference>
<dbReference type="Pfam" id="PF13350">
    <property type="entry name" value="Y_phosphatase3"/>
    <property type="match status" value="1"/>
</dbReference>
<evidence type="ECO:0000259" key="1">
    <source>
        <dbReference type="PROSITE" id="PS50056"/>
    </source>
</evidence>
<dbReference type="InterPro" id="IPR029021">
    <property type="entry name" value="Prot-tyrosine_phosphatase-like"/>
</dbReference>
<comment type="caution">
    <text evidence="2">The sequence shown here is derived from an EMBL/GenBank/DDBJ whole genome shotgun (WGS) entry which is preliminary data.</text>
</comment>
<gene>
    <name evidence="2" type="ORF">Glove_100g26</name>
</gene>
<dbReference type="SUPFAM" id="SSF52799">
    <property type="entry name" value="(Phosphotyrosine protein) phosphatases II"/>
    <property type="match status" value="1"/>
</dbReference>
<dbReference type="Gene3D" id="3.90.190.10">
    <property type="entry name" value="Protein tyrosine phosphatase superfamily"/>
    <property type="match status" value="1"/>
</dbReference>
<evidence type="ECO:0000313" key="3">
    <source>
        <dbReference type="Proteomes" id="UP000266861"/>
    </source>
</evidence>
<dbReference type="PROSITE" id="PS50056">
    <property type="entry name" value="TYR_PHOSPHATASE_2"/>
    <property type="match status" value="1"/>
</dbReference>
<keyword evidence="3" id="KW-1185">Reference proteome</keyword>
<evidence type="ECO:0000313" key="2">
    <source>
        <dbReference type="EMBL" id="RHZ83020.1"/>
    </source>
</evidence>
<dbReference type="OrthoDB" id="9988524at2759"/>
<sequence>MNSILNFRDVGETVKELNIKKIGKIKKGVLFRSGELEDENEQALEKIEKLDIRTIIDLRSGSYEIHKDSSIAIKYPYVNYPSDDVYDDSSDESDENNDDLNKEKRQTINISFAGTKLHRKLISDAPFLSQVQIIFYFLSCRKHKAAKLIGQSMAPKGLVGMYQNLLEACDDQIIKIFEIMTDKSNLPILIHCKHGKDRTGVVIALLLSLCGVDDELIVQDYSMSQKNLISVHSSIIKDMERLGLPESFANVLPDAMRSLLFYIKSTHGSTQNYLIKIGFNLEKQKLLLQNLIEKD</sequence>
<dbReference type="EMBL" id="PQFF01000093">
    <property type="protein sequence ID" value="RHZ83020.1"/>
    <property type="molecule type" value="Genomic_DNA"/>
</dbReference>
<organism evidence="2 3">
    <name type="scientific">Diversispora epigaea</name>
    <dbReference type="NCBI Taxonomy" id="1348612"/>
    <lineage>
        <taxon>Eukaryota</taxon>
        <taxon>Fungi</taxon>
        <taxon>Fungi incertae sedis</taxon>
        <taxon>Mucoromycota</taxon>
        <taxon>Glomeromycotina</taxon>
        <taxon>Glomeromycetes</taxon>
        <taxon>Diversisporales</taxon>
        <taxon>Diversisporaceae</taxon>
        <taxon>Diversispora</taxon>
    </lineage>
</organism>
<dbReference type="InterPro" id="IPR026893">
    <property type="entry name" value="Tyr/Ser_Pase_IphP-type"/>
</dbReference>
<accession>A0A397JEC8</accession>
<dbReference type="Proteomes" id="UP000266861">
    <property type="component" value="Unassembled WGS sequence"/>
</dbReference>
<dbReference type="InterPro" id="IPR016130">
    <property type="entry name" value="Tyr_Pase_AS"/>
</dbReference>
<dbReference type="InterPro" id="IPR000387">
    <property type="entry name" value="Tyr_Pase_dom"/>
</dbReference>
<feature type="domain" description="Tyrosine specific protein phosphatases" evidence="1">
    <location>
        <begin position="171"/>
        <end position="236"/>
    </location>
</feature>